<comment type="caution">
    <text evidence="2">The sequence shown here is derived from an EMBL/GenBank/DDBJ whole genome shotgun (WGS) entry which is preliminary data.</text>
</comment>
<dbReference type="InterPro" id="IPR049945">
    <property type="entry name" value="AAA_22"/>
</dbReference>
<proteinExistence type="predicted"/>
<organism evidence="2 3">
    <name type="scientific">Enterococcus asini</name>
    <dbReference type="NCBI Taxonomy" id="57732"/>
    <lineage>
        <taxon>Bacteria</taxon>
        <taxon>Bacillati</taxon>
        <taxon>Bacillota</taxon>
        <taxon>Bacilli</taxon>
        <taxon>Lactobacillales</taxon>
        <taxon>Enterococcaceae</taxon>
        <taxon>Enterococcus</taxon>
    </lineage>
</organism>
<dbReference type="GO" id="GO:0016887">
    <property type="term" value="F:ATP hydrolysis activity"/>
    <property type="evidence" value="ECO:0007669"/>
    <property type="project" value="InterPro"/>
</dbReference>
<dbReference type="Proteomes" id="UP001256711">
    <property type="component" value="Unassembled WGS sequence"/>
</dbReference>
<keyword evidence="2" id="KW-0067">ATP-binding</keyword>
<name>A0AAW8U0I4_9ENTE</name>
<dbReference type="SUPFAM" id="SSF52540">
    <property type="entry name" value="P-loop containing nucleoside triphosphate hydrolases"/>
    <property type="match status" value="1"/>
</dbReference>
<accession>A0AAW8U0I4</accession>
<evidence type="ECO:0000313" key="2">
    <source>
        <dbReference type="EMBL" id="MDT2810615.1"/>
    </source>
</evidence>
<dbReference type="GO" id="GO:0005524">
    <property type="term" value="F:ATP binding"/>
    <property type="evidence" value="ECO:0007669"/>
    <property type="project" value="UniProtKB-KW"/>
</dbReference>
<dbReference type="Gene3D" id="3.40.50.300">
    <property type="entry name" value="P-loop containing nucleotide triphosphate hydrolases"/>
    <property type="match status" value="1"/>
</dbReference>
<sequence length="540" mass="63564">MEKAARKKNLNSFEASLRDYLENKKGVFSQKSYLITGEWGSGKTHLLNDFLENNLLFSKRPIYKVSCFGLDTRQQVISEIVAQIEEKDNSFINWIQYVPLIGTPIFSLLKKTYSLQNISSNAIFIFDDFERITPLGITSETSAGYYRNTEVARSSFDLRRSNIREFKEINDEFEKIQKGFRKIQIDQQNESTIKQLQKYNVVTGLINELVENNGSSVIIICNTDVIGNNYMDKIFRGKLDCITYRKVPNGEVLKNIYEDCLQNQVFQRKETTELLSSLSRKLVTDFQVVWQHQRTINLRSVKSVFQAYFDTVSLVECEMNLTEINLLSLFYCIYLVEFSRNRKELNKYEEFAVGGNLKFFLSLYRKQEEISLLSNSEYFDDIQWVGISLAGYWLLNFGAPENLSELIFNFEKYPYHLEEKTMDELVLSYPGEFNYSMDHFLFFFSKESDLNSRVRNGKEIDENLKNLFISLLPKESENQYIYMKELLERLSMIKNVNSNFDYLKEWFSFINEITGIRFFETDGFNIIFDNYNNRFNNQGE</sequence>
<dbReference type="InterPro" id="IPR027417">
    <property type="entry name" value="P-loop_NTPase"/>
</dbReference>
<feature type="domain" description="ORC1/DEAH AAA+ ATPase" evidence="1">
    <location>
        <begin position="29"/>
        <end position="132"/>
    </location>
</feature>
<dbReference type="AlphaFoldDB" id="A0AAW8U0I4"/>
<dbReference type="RefSeq" id="WP_311835516.1">
    <property type="nucleotide sequence ID" value="NZ_JARQBJ010000004.1"/>
</dbReference>
<evidence type="ECO:0000259" key="1">
    <source>
        <dbReference type="Pfam" id="PF13401"/>
    </source>
</evidence>
<gene>
    <name evidence="2" type="ORF">P7H43_08960</name>
</gene>
<dbReference type="Pfam" id="PF13401">
    <property type="entry name" value="AAA_22"/>
    <property type="match status" value="1"/>
</dbReference>
<evidence type="ECO:0000313" key="3">
    <source>
        <dbReference type="Proteomes" id="UP001256711"/>
    </source>
</evidence>
<keyword evidence="2" id="KW-0547">Nucleotide-binding</keyword>
<reference evidence="2" key="1">
    <citation type="submission" date="2023-03" db="EMBL/GenBank/DDBJ databases">
        <authorList>
            <person name="Shen W."/>
            <person name="Cai J."/>
        </authorList>
    </citation>
    <scope>NUCLEOTIDE SEQUENCE</scope>
    <source>
        <strain evidence="2">B226-2</strain>
    </source>
</reference>
<dbReference type="EMBL" id="JARQBJ010000004">
    <property type="protein sequence ID" value="MDT2810615.1"/>
    <property type="molecule type" value="Genomic_DNA"/>
</dbReference>
<protein>
    <submittedName>
        <fullName evidence="2">ATP-binding protein</fullName>
    </submittedName>
</protein>